<dbReference type="Proteomes" id="UP001234297">
    <property type="component" value="Chromosome 10"/>
</dbReference>
<name>A0ACC2KPT8_PERAE</name>
<evidence type="ECO:0000313" key="1">
    <source>
        <dbReference type="EMBL" id="KAJ8623201.1"/>
    </source>
</evidence>
<gene>
    <name evidence="1" type="ORF">MRB53_031730</name>
</gene>
<evidence type="ECO:0000313" key="2">
    <source>
        <dbReference type="Proteomes" id="UP001234297"/>
    </source>
</evidence>
<organism evidence="1 2">
    <name type="scientific">Persea americana</name>
    <name type="common">Avocado</name>
    <dbReference type="NCBI Taxonomy" id="3435"/>
    <lineage>
        <taxon>Eukaryota</taxon>
        <taxon>Viridiplantae</taxon>
        <taxon>Streptophyta</taxon>
        <taxon>Embryophyta</taxon>
        <taxon>Tracheophyta</taxon>
        <taxon>Spermatophyta</taxon>
        <taxon>Magnoliopsida</taxon>
        <taxon>Magnoliidae</taxon>
        <taxon>Laurales</taxon>
        <taxon>Lauraceae</taxon>
        <taxon>Persea</taxon>
    </lineage>
</organism>
<protein>
    <submittedName>
        <fullName evidence="1">Uncharacterized protein</fullName>
    </submittedName>
</protein>
<accession>A0ACC2KPT8</accession>
<reference evidence="1 2" key="1">
    <citation type="journal article" date="2022" name="Hortic Res">
        <title>A haplotype resolved chromosomal level avocado genome allows analysis of novel avocado genes.</title>
        <authorList>
            <person name="Nath O."/>
            <person name="Fletcher S.J."/>
            <person name="Hayward A."/>
            <person name="Shaw L.M."/>
            <person name="Masouleh A.K."/>
            <person name="Furtado A."/>
            <person name="Henry R.J."/>
            <person name="Mitter N."/>
        </authorList>
    </citation>
    <scope>NUCLEOTIDE SEQUENCE [LARGE SCALE GENOMIC DNA]</scope>
    <source>
        <strain evidence="2">cv. Hass</strain>
    </source>
</reference>
<keyword evidence="2" id="KW-1185">Reference proteome</keyword>
<dbReference type="EMBL" id="CM056818">
    <property type="protein sequence ID" value="KAJ8623201.1"/>
    <property type="molecule type" value="Genomic_DNA"/>
</dbReference>
<sequence length="116" mass="13186">MNEESRYMGGENKWRKLFMAQGATLRWRGDSRCGHTKKGSRPSNTMALASIYSVGEVQVRCGKKTQKALCNLQKLEQKRKRKKNESLNDIAIAGFKMKDPLQHDPYQSICGSSFQS</sequence>
<proteinExistence type="predicted"/>
<comment type="caution">
    <text evidence="1">The sequence shown here is derived from an EMBL/GenBank/DDBJ whole genome shotgun (WGS) entry which is preliminary data.</text>
</comment>